<reference evidence="5 6" key="1">
    <citation type="submission" date="2024-02" db="EMBL/GenBank/DDBJ databases">
        <title>Chromosome-scale genome assembly of the rough periwinkle Littorina saxatilis.</title>
        <authorList>
            <person name="De Jode A."/>
            <person name="Faria R."/>
            <person name="Formenti G."/>
            <person name="Sims Y."/>
            <person name="Smith T.P."/>
            <person name="Tracey A."/>
            <person name="Wood J.M.D."/>
            <person name="Zagrodzka Z.B."/>
            <person name="Johannesson K."/>
            <person name="Butlin R.K."/>
            <person name="Leder E.H."/>
        </authorList>
    </citation>
    <scope>NUCLEOTIDE SEQUENCE [LARGE SCALE GENOMIC DNA]</scope>
    <source>
        <strain evidence="5">Snail1</strain>
        <tissue evidence="5">Muscle</tissue>
    </source>
</reference>
<evidence type="ECO:0000313" key="6">
    <source>
        <dbReference type="Proteomes" id="UP001374579"/>
    </source>
</evidence>
<evidence type="ECO:0000256" key="2">
    <source>
        <dbReference type="PIRSR" id="PIRSR000097-2"/>
    </source>
</evidence>
<dbReference type="PROSITE" id="PS00798">
    <property type="entry name" value="ALDOKETO_REDUCTASE_1"/>
    <property type="match status" value="1"/>
</dbReference>
<gene>
    <name evidence="5" type="ORF">V1264_010210</name>
</gene>
<feature type="site" description="Lowers pKa of active site Tyr" evidence="3">
    <location>
        <position position="78"/>
    </location>
</feature>
<feature type="binding site" evidence="2">
    <location>
        <position position="111"/>
    </location>
    <ligand>
        <name>substrate</name>
    </ligand>
</feature>
<organism evidence="5 6">
    <name type="scientific">Littorina saxatilis</name>
    <dbReference type="NCBI Taxonomy" id="31220"/>
    <lineage>
        <taxon>Eukaryota</taxon>
        <taxon>Metazoa</taxon>
        <taxon>Spiralia</taxon>
        <taxon>Lophotrochozoa</taxon>
        <taxon>Mollusca</taxon>
        <taxon>Gastropoda</taxon>
        <taxon>Caenogastropoda</taxon>
        <taxon>Littorinimorpha</taxon>
        <taxon>Littorinoidea</taxon>
        <taxon>Littorinidae</taxon>
        <taxon>Littorina</taxon>
    </lineage>
</organism>
<proteinExistence type="predicted"/>
<keyword evidence="6" id="KW-1185">Reference proteome</keyword>
<feature type="active site" description="Proton donor" evidence="1">
    <location>
        <position position="49"/>
    </location>
</feature>
<dbReference type="Proteomes" id="UP001374579">
    <property type="component" value="Unassembled WGS sequence"/>
</dbReference>
<protein>
    <recommendedName>
        <fullName evidence="4">NADP-dependent oxidoreductase domain-containing protein</fullName>
    </recommendedName>
</protein>
<dbReference type="InterPro" id="IPR018170">
    <property type="entry name" value="Aldo/ket_reductase_CS"/>
</dbReference>
<dbReference type="PIRSF" id="PIRSF000097">
    <property type="entry name" value="AKR"/>
    <property type="match status" value="1"/>
</dbReference>
<dbReference type="Gene3D" id="3.20.20.100">
    <property type="entry name" value="NADP-dependent oxidoreductase domain"/>
    <property type="match status" value="1"/>
</dbReference>
<dbReference type="PANTHER" id="PTHR43827">
    <property type="entry name" value="2,5-DIKETO-D-GLUCONIC ACID REDUCTASE"/>
    <property type="match status" value="1"/>
</dbReference>
<evidence type="ECO:0000259" key="4">
    <source>
        <dbReference type="Pfam" id="PF00248"/>
    </source>
</evidence>
<dbReference type="EMBL" id="JBAMIC010000024">
    <property type="protein sequence ID" value="KAK7090409.1"/>
    <property type="molecule type" value="Genomic_DNA"/>
</dbReference>
<dbReference type="PANTHER" id="PTHR43827:SF14">
    <property type="entry name" value="NADP-DEPENDENT OXIDOREDUCTASE DOMAIN-CONTAINING PROTEIN"/>
    <property type="match status" value="1"/>
</dbReference>
<evidence type="ECO:0000256" key="1">
    <source>
        <dbReference type="PIRSR" id="PIRSR000097-1"/>
    </source>
</evidence>
<dbReference type="InterPro" id="IPR020471">
    <property type="entry name" value="AKR"/>
</dbReference>
<sequence>MAIYLSLNTGFKIPTLGFGTYMLKGDVLKSALDYALFLGYRHIDTALSYENEAAIGEVIRDRVHAGKLCRRDLFVTSKVPPAYLAYHAAVDSAKMSLDNLHLRYLDMLLIHQPWGLVNRGDGTLRPLDDKGQRELAIYNLNQTWQALEFLVSQGLVNSIGLSNFTTRQIDRIWKYAAIKPSNVQLECHSYLQQEQLEAYCSAKKIIISAYSPVGSPGKPDRKKDEPVLLEDPVVCDIAEELGKSPAQVLLNFLLQRNMVVIPKSSNAHHIDENFHVHDWSLTTDHKLAMKELDRSYRFFRFEWATCHPEFSDEHF</sequence>
<evidence type="ECO:0000256" key="3">
    <source>
        <dbReference type="PIRSR" id="PIRSR000097-3"/>
    </source>
</evidence>
<dbReference type="SUPFAM" id="SSF51430">
    <property type="entry name" value="NAD(P)-linked oxidoreductase"/>
    <property type="match status" value="1"/>
</dbReference>
<dbReference type="AlphaFoldDB" id="A0AAN9G0E5"/>
<dbReference type="PRINTS" id="PR00069">
    <property type="entry name" value="ALDKETRDTASE"/>
</dbReference>
<dbReference type="InterPro" id="IPR023210">
    <property type="entry name" value="NADP_OxRdtase_dom"/>
</dbReference>
<feature type="domain" description="NADP-dependent oxidoreductase" evidence="4">
    <location>
        <begin position="16"/>
        <end position="290"/>
    </location>
</feature>
<dbReference type="InterPro" id="IPR036812">
    <property type="entry name" value="NAD(P)_OxRdtase_dom_sf"/>
</dbReference>
<accession>A0AAN9G0E5</accession>
<dbReference type="Pfam" id="PF00248">
    <property type="entry name" value="Aldo_ket_red"/>
    <property type="match status" value="1"/>
</dbReference>
<name>A0AAN9G0E5_9CAEN</name>
<evidence type="ECO:0000313" key="5">
    <source>
        <dbReference type="EMBL" id="KAK7090409.1"/>
    </source>
</evidence>
<dbReference type="GO" id="GO:0016491">
    <property type="term" value="F:oxidoreductase activity"/>
    <property type="evidence" value="ECO:0007669"/>
    <property type="project" value="InterPro"/>
</dbReference>
<comment type="caution">
    <text evidence="5">The sequence shown here is derived from an EMBL/GenBank/DDBJ whole genome shotgun (WGS) entry which is preliminary data.</text>
</comment>